<feature type="transmembrane region" description="Helical" evidence="2">
    <location>
        <begin position="17"/>
        <end position="39"/>
    </location>
</feature>
<name>A0A381T168_9ZZZZ</name>
<dbReference type="EMBL" id="UINC01003817">
    <property type="protein sequence ID" value="SVA09489.1"/>
    <property type="molecule type" value="Genomic_DNA"/>
</dbReference>
<evidence type="ECO:0000313" key="4">
    <source>
        <dbReference type="EMBL" id="SVA09489.1"/>
    </source>
</evidence>
<keyword evidence="2" id="KW-1133">Transmembrane helix</keyword>
<feature type="domain" description="Peptidoglycan binding-like" evidence="3">
    <location>
        <begin position="533"/>
        <end position="584"/>
    </location>
</feature>
<gene>
    <name evidence="4" type="ORF">METZ01_LOCUS62343</name>
</gene>
<keyword evidence="2" id="KW-0472">Membrane</keyword>
<sequence>MESDSNQNVTPAKSQRYGILSILAATVLAVGIGAIVYLLNGDDSPNEATELETLNFATVITTDLIQETSYDGVLGSIKDDPVKTKIGGTITKIPEPGDTIKQGEALFAIDGQPVLLLYGDMPVFRDFVLGESTFDVKNYLSGTITWVADRGTVIQQGDVIFRVGDQPTIALYGDLPAYRSLYYSAETTSAIDAKEAIDTAIDALADANEVLVDATKVLADAVTDEQDAAATQAELLADAIKAAEDDAEIKAELVSTARETLDDAISSYSDQITGWFGSIVSEEDRVVEPIALSEKWGFTVDEIFKLSVDIAKSPDDDFSTPWNELVVWVWTHLTPYPIMFDCENSQASGRCPSAEIQAAWDVKIAAEDLLSEVLENEKSAAETQQDLVDAAKDNQSSVAKTNQTLIDTAQSNVQSAEEDIVSSEQDIVEIRDDYEEIATNLSGVDVQQLERVLIDLGYDADGALVADEVFTLETASAVKQFQIAMGLEVDGIIDLGEIVFVPGPSQVVTQVVSKGMQTTGTVVRVTTGERAVGTDILQLEKALLALQYDAGGKLEADGVFTLESIAAIIEFQNAVALEVDGIIDIGEVVFLSGAARVTDQLTTEGNVVGAGSSVLDISFSPKVVRMDLPSDEQGSLVSGSEVIVELPDQSKVPASVISVSNIAENPTNGFGLATFDVVIELSDSQLALGLDEAPVEVIVVSDSVVGVMAVPVSALVALLEGGYAVELDTGNGTKRYVGVETGFFGENGMIEIVSPELEPGDRVVIP</sequence>
<dbReference type="Gene3D" id="1.10.101.10">
    <property type="entry name" value="PGBD-like superfamily/PGBD"/>
    <property type="match status" value="2"/>
</dbReference>
<accession>A0A381T168</accession>
<feature type="coiled-coil region" evidence="1">
    <location>
        <begin position="374"/>
        <end position="433"/>
    </location>
</feature>
<dbReference type="SUPFAM" id="SSF47090">
    <property type="entry name" value="PGBD-like"/>
    <property type="match status" value="2"/>
</dbReference>
<dbReference type="Gene3D" id="2.40.420.20">
    <property type="match status" value="1"/>
</dbReference>
<evidence type="ECO:0000256" key="2">
    <source>
        <dbReference type="SAM" id="Phobius"/>
    </source>
</evidence>
<dbReference type="InterPro" id="IPR036365">
    <property type="entry name" value="PGBD-like_sf"/>
</dbReference>
<dbReference type="Pfam" id="PF01471">
    <property type="entry name" value="PG_binding_1"/>
    <property type="match status" value="2"/>
</dbReference>
<dbReference type="InterPro" id="IPR002477">
    <property type="entry name" value="Peptidoglycan-bd-like"/>
</dbReference>
<protein>
    <recommendedName>
        <fullName evidence="3">Peptidoglycan binding-like domain-containing protein</fullName>
    </recommendedName>
</protein>
<organism evidence="4">
    <name type="scientific">marine metagenome</name>
    <dbReference type="NCBI Taxonomy" id="408172"/>
    <lineage>
        <taxon>unclassified sequences</taxon>
        <taxon>metagenomes</taxon>
        <taxon>ecological metagenomes</taxon>
    </lineage>
</organism>
<dbReference type="AlphaFoldDB" id="A0A381T168"/>
<keyword evidence="2" id="KW-0812">Transmembrane</keyword>
<proteinExistence type="predicted"/>
<evidence type="ECO:0000259" key="3">
    <source>
        <dbReference type="Pfam" id="PF01471"/>
    </source>
</evidence>
<feature type="domain" description="Peptidoglycan binding-like" evidence="3">
    <location>
        <begin position="443"/>
        <end position="494"/>
    </location>
</feature>
<keyword evidence="1" id="KW-0175">Coiled coil</keyword>
<reference evidence="4" key="1">
    <citation type="submission" date="2018-05" db="EMBL/GenBank/DDBJ databases">
        <authorList>
            <person name="Lanie J.A."/>
            <person name="Ng W.-L."/>
            <person name="Kazmierczak K.M."/>
            <person name="Andrzejewski T.M."/>
            <person name="Davidsen T.M."/>
            <person name="Wayne K.J."/>
            <person name="Tettelin H."/>
            <person name="Glass J.I."/>
            <person name="Rusch D."/>
            <person name="Podicherti R."/>
            <person name="Tsui H.-C.T."/>
            <person name="Winkler M.E."/>
        </authorList>
    </citation>
    <scope>NUCLEOTIDE SEQUENCE</scope>
</reference>
<evidence type="ECO:0000256" key="1">
    <source>
        <dbReference type="SAM" id="Coils"/>
    </source>
</evidence>
<dbReference type="InterPro" id="IPR036366">
    <property type="entry name" value="PGBDSf"/>
</dbReference>